<keyword evidence="3" id="KW-0648">Protein biosynthesis</keyword>
<feature type="compositionally biased region" description="Basic residues" evidence="4">
    <location>
        <begin position="299"/>
        <end position="308"/>
    </location>
</feature>
<feature type="compositionally biased region" description="Basic and acidic residues" evidence="4">
    <location>
        <begin position="248"/>
        <end position="268"/>
    </location>
</feature>
<evidence type="ECO:0000256" key="3">
    <source>
        <dbReference type="ARBA" id="ARBA00022917"/>
    </source>
</evidence>
<dbReference type="Proteomes" id="UP000815677">
    <property type="component" value="Unassembled WGS sequence"/>
</dbReference>
<dbReference type="EMBL" id="DF842145">
    <property type="protein sequence ID" value="GAT46159.1"/>
    <property type="molecule type" value="Genomic_DNA"/>
</dbReference>
<evidence type="ECO:0000313" key="5">
    <source>
        <dbReference type="EMBL" id="GAT46159.1"/>
    </source>
</evidence>
<proteinExistence type="inferred from homology"/>
<evidence type="ECO:0000256" key="4">
    <source>
        <dbReference type="SAM" id="MobiDB-lite"/>
    </source>
</evidence>
<reference evidence="5" key="1">
    <citation type="submission" date="2014-09" db="EMBL/GenBank/DDBJ databases">
        <title>Genome sequence of the luminous mushroom Mycena chlorophos for searching fungal bioluminescence genes.</title>
        <authorList>
            <person name="Tanaka Y."/>
            <person name="Kasuga D."/>
            <person name="Oba Y."/>
            <person name="Hase S."/>
            <person name="Sato K."/>
            <person name="Oba Y."/>
            <person name="Sakakibara Y."/>
        </authorList>
    </citation>
    <scope>NUCLEOTIDE SEQUENCE</scope>
</reference>
<feature type="compositionally biased region" description="Polar residues" evidence="4">
    <location>
        <begin position="203"/>
        <end position="220"/>
    </location>
</feature>
<protein>
    <recommendedName>
        <fullName evidence="7">Translation initiation factor 3 N-terminal domain-containing protein</fullName>
    </recommendedName>
</protein>
<keyword evidence="6" id="KW-1185">Reference proteome</keyword>
<evidence type="ECO:0000256" key="1">
    <source>
        <dbReference type="ARBA" id="ARBA00005439"/>
    </source>
</evidence>
<gene>
    <name evidence="5" type="ORF">MCHLO_03697</name>
</gene>
<organism evidence="5 6">
    <name type="scientific">Mycena chlorophos</name>
    <name type="common">Agaric fungus</name>
    <name type="synonym">Agaricus chlorophos</name>
    <dbReference type="NCBI Taxonomy" id="658473"/>
    <lineage>
        <taxon>Eukaryota</taxon>
        <taxon>Fungi</taxon>
        <taxon>Dikarya</taxon>
        <taxon>Basidiomycota</taxon>
        <taxon>Agaricomycotina</taxon>
        <taxon>Agaricomycetes</taxon>
        <taxon>Agaricomycetidae</taxon>
        <taxon>Agaricales</taxon>
        <taxon>Marasmiineae</taxon>
        <taxon>Mycenaceae</taxon>
        <taxon>Mycena</taxon>
    </lineage>
</organism>
<accession>A0ABQ0L4S7</accession>
<dbReference type="InterPro" id="IPR001288">
    <property type="entry name" value="Translation_initiation_fac_3"/>
</dbReference>
<name>A0ABQ0L4S7_MYCCL</name>
<keyword evidence="2" id="KW-0396">Initiation factor</keyword>
<evidence type="ECO:0008006" key="7">
    <source>
        <dbReference type="Google" id="ProtNLM"/>
    </source>
</evidence>
<feature type="region of interest" description="Disordered" evidence="4">
    <location>
        <begin position="283"/>
        <end position="308"/>
    </location>
</feature>
<feature type="region of interest" description="Disordered" evidence="4">
    <location>
        <begin position="198"/>
        <end position="268"/>
    </location>
</feature>
<evidence type="ECO:0000313" key="6">
    <source>
        <dbReference type="Proteomes" id="UP000815677"/>
    </source>
</evidence>
<dbReference type="SUPFAM" id="SSF55200">
    <property type="entry name" value="Translation initiation factor IF3, C-terminal domain"/>
    <property type="match status" value="1"/>
</dbReference>
<feature type="compositionally biased region" description="Acidic residues" evidence="4">
    <location>
        <begin position="225"/>
        <end position="241"/>
    </location>
</feature>
<dbReference type="InterPro" id="IPR036788">
    <property type="entry name" value="T_IF-3_C_sf"/>
</dbReference>
<dbReference type="Gene3D" id="3.30.110.10">
    <property type="entry name" value="Translation initiation factor 3 (IF-3), C-terminal domain"/>
    <property type="match status" value="1"/>
</dbReference>
<comment type="similarity">
    <text evidence="1">Belongs to the IF-3 family.</text>
</comment>
<evidence type="ECO:0000256" key="2">
    <source>
        <dbReference type="ARBA" id="ARBA00022540"/>
    </source>
</evidence>
<dbReference type="PANTHER" id="PTHR10938">
    <property type="entry name" value="TRANSLATION INITIATION FACTOR IF-3"/>
    <property type="match status" value="1"/>
</dbReference>
<sequence length="308" mass="35458">MNLTTATLRLLRPRYSPLLHVRYKSRTPNALPRNEEITYPKVSIRQRDGTLVPHFLRTLLRDLDRVTHRIELVEHSDEEGAIVRIVDIKEEIVREKHARGQKLVNKKKNEKKEVQFTWGAEDGDMEHKLRRVMPHLEVGAQLVIVFSVKKRTRPPRLEEQQAKVAEVIERVADFATPWREVGWQRNMAIIYLRGIPQKKKPKQQNASEPAPDATSTQTVEAQAEIQDESASDGEPPVELEVEVAPPEPRTEFTRPEPGKLKPIPADRQRKAKGYIDLSYLYKEDPVPPKTKRSLIGGGAKKRPLPRFR</sequence>
<dbReference type="PANTHER" id="PTHR10938:SF0">
    <property type="entry name" value="TRANSLATION INITIATION FACTOR IF-3, MITOCHONDRIAL"/>
    <property type="match status" value="1"/>
</dbReference>